<keyword evidence="3" id="KW-0970">Cilium biogenesis/degradation</keyword>
<dbReference type="PANTHER" id="PTHR21547:SF0">
    <property type="entry name" value="CLUSTERIN-ASSOCIATED PROTEIN 1"/>
    <property type="match status" value="1"/>
</dbReference>
<evidence type="ECO:0000256" key="1">
    <source>
        <dbReference type="ARBA" id="ARBA00004138"/>
    </source>
</evidence>
<gene>
    <name evidence="9" type="ORF">ALC53_07276</name>
</gene>
<feature type="region of interest" description="Disordered" evidence="8">
    <location>
        <begin position="342"/>
        <end position="447"/>
    </location>
</feature>
<name>A0A195BCJ6_9HYME</name>
<evidence type="ECO:0000256" key="7">
    <source>
        <dbReference type="SAM" id="Coils"/>
    </source>
</evidence>
<dbReference type="GO" id="GO:0030992">
    <property type="term" value="C:intraciliary transport particle B"/>
    <property type="evidence" value="ECO:0007669"/>
    <property type="project" value="TreeGrafter"/>
</dbReference>
<sequence>MMRVLGYPRLISLANFRMPNFPLVAEILVWLVKRFDPDVDIFSDHDTEEQRVTLIRSVAEFMALKTNVKLNTKKLYQADGYAVKEMLKIATLLYDAQNSSNTEQNQSGSNQNAVNFDISDKINELKTTRQLASQLTINGAALFDLLGREVELREIRNTKIARQFDTSEIEVALKDVIENTRKEISETKKQIDNVKIARLISTKIFHYDATVILLINKDTEQNLDARIERRKTELDRNQKRLHTLKKVRPAFMEEFEKLEIEFRALYDDYLQKFRYLAYLEHLYEDAAKMEQERFERRQAATKKQLEQLRAEDTNFESMMEGNDSIFATNLQEPLVTPLTNPEATAAEKPGQSGHIKSTTGRASKMQYTQRRIYGSMSGRQRGTIPENDSDGSLDSDSDLLIDGDLDDDDDEDLLNSVGATDMGNYNLKTDQEKRAVSKIERHSDDDF</sequence>
<keyword evidence="10" id="KW-1185">Reference proteome</keyword>
<evidence type="ECO:0000313" key="10">
    <source>
        <dbReference type="Proteomes" id="UP000078540"/>
    </source>
</evidence>
<protein>
    <submittedName>
        <fullName evidence="9">Clusterin-associated protein 1</fullName>
    </submittedName>
</protein>
<organism evidence="9 10">
    <name type="scientific">Atta colombica</name>
    <dbReference type="NCBI Taxonomy" id="520822"/>
    <lineage>
        <taxon>Eukaryota</taxon>
        <taxon>Metazoa</taxon>
        <taxon>Ecdysozoa</taxon>
        <taxon>Arthropoda</taxon>
        <taxon>Hexapoda</taxon>
        <taxon>Insecta</taxon>
        <taxon>Pterygota</taxon>
        <taxon>Neoptera</taxon>
        <taxon>Endopterygota</taxon>
        <taxon>Hymenoptera</taxon>
        <taxon>Apocrita</taxon>
        <taxon>Aculeata</taxon>
        <taxon>Formicoidea</taxon>
        <taxon>Formicidae</taxon>
        <taxon>Myrmicinae</taxon>
        <taxon>Atta</taxon>
    </lineage>
</organism>
<evidence type="ECO:0000313" key="9">
    <source>
        <dbReference type="EMBL" id="KYM82273.1"/>
    </source>
</evidence>
<dbReference type="Pfam" id="PF10234">
    <property type="entry name" value="Cluap1"/>
    <property type="match status" value="2"/>
</dbReference>
<dbReference type="STRING" id="520822.A0A195BCJ6"/>
<dbReference type="GO" id="GO:0005929">
    <property type="term" value="C:cilium"/>
    <property type="evidence" value="ECO:0007669"/>
    <property type="project" value="UniProtKB-SubCell"/>
</dbReference>
<comment type="subcellular location">
    <subcellularLocation>
        <location evidence="1">Cell projection</location>
        <location evidence="1">Cilium</location>
    </subcellularLocation>
</comment>
<dbReference type="EMBL" id="KQ976514">
    <property type="protein sequence ID" value="KYM82273.1"/>
    <property type="molecule type" value="Genomic_DNA"/>
</dbReference>
<evidence type="ECO:0000256" key="3">
    <source>
        <dbReference type="ARBA" id="ARBA00022794"/>
    </source>
</evidence>
<dbReference type="GO" id="GO:0060271">
    <property type="term" value="P:cilium assembly"/>
    <property type="evidence" value="ECO:0007669"/>
    <property type="project" value="TreeGrafter"/>
</dbReference>
<keyword evidence="5" id="KW-0969">Cilium</keyword>
<feature type="coiled-coil region" evidence="7">
    <location>
        <begin position="170"/>
        <end position="197"/>
    </location>
</feature>
<dbReference type="GO" id="GO:0005815">
    <property type="term" value="C:microtubule organizing center"/>
    <property type="evidence" value="ECO:0007669"/>
    <property type="project" value="TreeGrafter"/>
</dbReference>
<feature type="compositionally biased region" description="Basic and acidic residues" evidence="8">
    <location>
        <begin position="429"/>
        <end position="447"/>
    </location>
</feature>
<evidence type="ECO:0000256" key="8">
    <source>
        <dbReference type="SAM" id="MobiDB-lite"/>
    </source>
</evidence>
<comment type="similarity">
    <text evidence="2">Belongs to the CLUAP1 family.</text>
</comment>
<dbReference type="AlphaFoldDB" id="A0A195BCJ6"/>
<evidence type="ECO:0000256" key="4">
    <source>
        <dbReference type="ARBA" id="ARBA00023054"/>
    </source>
</evidence>
<keyword evidence="6" id="KW-0966">Cell projection</keyword>
<dbReference type="InterPro" id="IPR019366">
    <property type="entry name" value="Clusterin-associated_protein-1"/>
</dbReference>
<evidence type="ECO:0000256" key="6">
    <source>
        <dbReference type="ARBA" id="ARBA00023273"/>
    </source>
</evidence>
<proteinExistence type="inferred from homology"/>
<dbReference type="PANTHER" id="PTHR21547">
    <property type="entry name" value="CLUSTERIN ASSOCIATED PROTEIN 1"/>
    <property type="match status" value="1"/>
</dbReference>
<dbReference type="Proteomes" id="UP000078540">
    <property type="component" value="Unassembled WGS sequence"/>
</dbReference>
<evidence type="ECO:0000256" key="5">
    <source>
        <dbReference type="ARBA" id="ARBA00023069"/>
    </source>
</evidence>
<keyword evidence="4 7" id="KW-0175">Coiled coil</keyword>
<feature type="compositionally biased region" description="Acidic residues" evidence="8">
    <location>
        <begin position="387"/>
        <end position="413"/>
    </location>
</feature>
<accession>A0A195BCJ6</accession>
<evidence type="ECO:0000256" key="2">
    <source>
        <dbReference type="ARBA" id="ARBA00008340"/>
    </source>
</evidence>
<feature type="compositionally biased region" description="Polar residues" evidence="8">
    <location>
        <begin position="354"/>
        <end position="369"/>
    </location>
</feature>
<reference evidence="9 10" key="1">
    <citation type="submission" date="2015-09" db="EMBL/GenBank/DDBJ databases">
        <title>Atta colombica WGS genome.</title>
        <authorList>
            <person name="Nygaard S."/>
            <person name="Hu H."/>
            <person name="Boomsma J."/>
            <person name="Zhang G."/>
        </authorList>
    </citation>
    <scope>NUCLEOTIDE SEQUENCE [LARGE SCALE GENOMIC DNA]</scope>
    <source>
        <strain evidence="9">Treedump-2</strain>
        <tissue evidence="9">Whole body</tissue>
    </source>
</reference>